<organism evidence="3 4">
    <name type="scientific">Toxocara canis</name>
    <name type="common">Canine roundworm</name>
    <dbReference type="NCBI Taxonomy" id="6265"/>
    <lineage>
        <taxon>Eukaryota</taxon>
        <taxon>Metazoa</taxon>
        <taxon>Ecdysozoa</taxon>
        <taxon>Nematoda</taxon>
        <taxon>Chromadorea</taxon>
        <taxon>Rhabditida</taxon>
        <taxon>Spirurina</taxon>
        <taxon>Ascaridomorpha</taxon>
        <taxon>Ascaridoidea</taxon>
        <taxon>Toxocaridae</taxon>
        <taxon>Toxocara</taxon>
    </lineage>
</organism>
<proteinExistence type="predicted"/>
<dbReference type="AlphaFoldDB" id="A0A183U575"/>
<evidence type="ECO:0000313" key="4">
    <source>
        <dbReference type="WBParaSite" id="TCNE_0000364501-mRNA-1"/>
    </source>
</evidence>
<dbReference type="WBParaSite" id="TCNE_0000364501-mRNA-1">
    <property type="protein sequence ID" value="TCNE_0000364501-mRNA-1"/>
    <property type="gene ID" value="TCNE_0000364501"/>
</dbReference>
<name>A0A183U575_TOXCA</name>
<evidence type="ECO:0000313" key="2">
    <source>
        <dbReference type="EMBL" id="VDM29362.1"/>
    </source>
</evidence>
<reference evidence="4" key="1">
    <citation type="submission" date="2016-06" db="UniProtKB">
        <authorList>
            <consortium name="WormBaseParasite"/>
        </authorList>
    </citation>
    <scope>IDENTIFICATION</scope>
</reference>
<protein>
    <submittedName>
        <fullName evidence="4">G_PROTEIN_RECEP_F3_4 domain-containing protein</fullName>
    </submittedName>
</protein>
<sequence length="192" mass="21026">MIVVIELVLCASVLLAFLFGPKIYILLSYEPVVVEYDAQVGKGKDAVYDNGLFEKGTIALQLFKRLFSNDELKRSVSPSSSAGSAKSSIYTKHNTIGPQANSSLNGVSSDDQAPIFHTVMRKKNRVRRARSEHSARSPSEVRHQYVMPSNAIAILPRSPTTTTEDASKGTKKQRNEPNSRSANNPAVILSFS</sequence>
<keyword evidence="3" id="KW-1185">Reference proteome</keyword>
<evidence type="ECO:0000256" key="1">
    <source>
        <dbReference type="SAM" id="MobiDB-lite"/>
    </source>
</evidence>
<feature type="compositionally biased region" description="Basic and acidic residues" evidence="1">
    <location>
        <begin position="165"/>
        <end position="177"/>
    </location>
</feature>
<gene>
    <name evidence="2" type="ORF">TCNE_LOCUS3645</name>
</gene>
<accession>A0A183U575</accession>
<evidence type="ECO:0000313" key="3">
    <source>
        <dbReference type="Proteomes" id="UP000050794"/>
    </source>
</evidence>
<dbReference type="EMBL" id="UYWY01004881">
    <property type="protein sequence ID" value="VDM29362.1"/>
    <property type="molecule type" value="Genomic_DNA"/>
</dbReference>
<feature type="region of interest" description="Disordered" evidence="1">
    <location>
        <begin position="155"/>
        <end position="192"/>
    </location>
</feature>
<reference evidence="2 3" key="2">
    <citation type="submission" date="2018-11" db="EMBL/GenBank/DDBJ databases">
        <authorList>
            <consortium name="Pathogen Informatics"/>
        </authorList>
    </citation>
    <scope>NUCLEOTIDE SEQUENCE [LARGE SCALE GENOMIC DNA]</scope>
</reference>
<dbReference type="Proteomes" id="UP000050794">
    <property type="component" value="Unassembled WGS sequence"/>
</dbReference>